<dbReference type="EMBL" id="JBFTWV010000145">
    <property type="protein sequence ID" value="KAL2785416.1"/>
    <property type="molecule type" value="Genomic_DNA"/>
</dbReference>
<reference evidence="2 3" key="1">
    <citation type="submission" date="2024-07" db="EMBL/GenBank/DDBJ databases">
        <title>Section-level genome sequencing and comparative genomics of Aspergillus sections Usti and Cavernicolus.</title>
        <authorList>
            <consortium name="Lawrence Berkeley National Laboratory"/>
            <person name="Nybo J.L."/>
            <person name="Vesth T.C."/>
            <person name="Theobald S."/>
            <person name="Frisvad J.C."/>
            <person name="Larsen T.O."/>
            <person name="Kjaerboelling I."/>
            <person name="Rothschild-Mancinelli K."/>
            <person name="Lyhne E.K."/>
            <person name="Kogle M.E."/>
            <person name="Barry K."/>
            <person name="Clum A."/>
            <person name="Na H."/>
            <person name="Ledsgaard L."/>
            <person name="Lin J."/>
            <person name="Lipzen A."/>
            <person name="Kuo A."/>
            <person name="Riley R."/>
            <person name="Mondo S."/>
            <person name="Labutti K."/>
            <person name="Haridas S."/>
            <person name="Pangalinan J."/>
            <person name="Salamov A.A."/>
            <person name="Simmons B.A."/>
            <person name="Magnuson J.K."/>
            <person name="Chen J."/>
            <person name="Drula E."/>
            <person name="Henrissat B."/>
            <person name="Wiebenga A."/>
            <person name="Lubbers R.J."/>
            <person name="Gomes A.C."/>
            <person name="Makela M.R."/>
            <person name="Stajich J."/>
            <person name="Grigoriev I.V."/>
            <person name="Mortensen U.H."/>
            <person name="De Vries R.P."/>
            <person name="Baker S.E."/>
            <person name="Andersen M.R."/>
        </authorList>
    </citation>
    <scope>NUCLEOTIDE SEQUENCE [LARGE SCALE GENOMIC DNA]</scope>
    <source>
        <strain evidence="2 3">CBS 209.92</strain>
    </source>
</reference>
<protein>
    <submittedName>
        <fullName evidence="2">Uncharacterized protein</fullName>
    </submittedName>
</protein>
<evidence type="ECO:0000256" key="1">
    <source>
        <dbReference type="SAM" id="Phobius"/>
    </source>
</evidence>
<dbReference type="Gene3D" id="1.20.58.340">
    <property type="entry name" value="Magnesium transport protein CorA, transmembrane region"/>
    <property type="match status" value="1"/>
</dbReference>
<keyword evidence="3" id="KW-1185">Reference proteome</keyword>
<evidence type="ECO:0000313" key="3">
    <source>
        <dbReference type="Proteomes" id="UP001610563"/>
    </source>
</evidence>
<keyword evidence="1" id="KW-1133">Transmembrane helix</keyword>
<gene>
    <name evidence="2" type="ORF">BJX66DRAFT_343114</name>
</gene>
<sequence length="65" mass="7127">MQAILSGMQEDANLGRKLAKASHDLAQGTRRDSVAMGTIAVVTMFFLPGVTFTTFLSMPFFDRDD</sequence>
<keyword evidence="1" id="KW-0472">Membrane</keyword>
<proteinExistence type="predicted"/>
<organism evidence="2 3">
    <name type="scientific">Aspergillus keveii</name>
    <dbReference type="NCBI Taxonomy" id="714993"/>
    <lineage>
        <taxon>Eukaryota</taxon>
        <taxon>Fungi</taxon>
        <taxon>Dikarya</taxon>
        <taxon>Ascomycota</taxon>
        <taxon>Pezizomycotina</taxon>
        <taxon>Eurotiomycetes</taxon>
        <taxon>Eurotiomycetidae</taxon>
        <taxon>Eurotiales</taxon>
        <taxon>Aspergillaceae</taxon>
        <taxon>Aspergillus</taxon>
        <taxon>Aspergillus subgen. Nidulantes</taxon>
    </lineage>
</organism>
<keyword evidence="1" id="KW-0812">Transmembrane</keyword>
<dbReference type="Proteomes" id="UP001610563">
    <property type="component" value="Unassembled WGS sequence"/>
</dbReference>
<name>A0ABR4FQA1_9EURO</name>
<evidence type="ECO:0000313" key="2">
    <source>
        <dbReference type="EMBL" id="KAL2785416.1"/>
    </source>
</evidence>
<accession>A0ABR4FQA1</accession>
<comment type="caution">
    <text evidence="2">The sequence shown here is derived from an EMBL/GenBank/DDBJ whole genome shotgun (WGS) entry which is preliminary data.</text>
</comment>
<feature type="transmembrane region" description="Helical" evidence="1">
    <location>
        <begin position="39"/>
        <end position="61"/>
    </location>
</feature>